<dbReference type="GO" id="GO:0046558">
    <property type="term" value="F:arabinan endo-1,5-alpha-L-arabinosidase activity"/>
    <property type="evidence" value="ECO:0007669"/>
    <property type="project" value="UniProtKB-EC"/>
</dbReference>
<evidence type="ECO:0000256" key="1">
    <source>
        <dbReference type="ARBA" id="ARBA00000375"/>
    </source>
</evidence>
<evidence type="ECO:0000256" key="4">
    <source>
        <dbReference type="ARBA" id="ARBA00012586"/>
    </source>
</evidence>
<keyword evidence="10" id="KW-0732">Signal</keyword>
<organism evidence="11 12">
    <name type="scientific">Canariomyces notabilis</name>
    <dbReference type="NCBI Taxonomy" id="2074819"/>
    <lineage>
        <taxon>Eukaryota</taxon>
        <taxon>Fungi</taxon>
        <taxon>Dikarya</taxon>
        <taxon>Ascomycota</taxon>
        <taxon>Pezizomycotina</taxon>
        <taxon>Sordariomycetes</taxon>
        <taxon>Sordariomycetidae</taxon>
        <taxon>Sordariales</taxon>
        <taxon>Chaetomiaceae</taxon>
        <taxon>Canariomyces</taxon>
    </lineage>
</organism>
<comment type="pathway">
    <text evidence="2 7">Glycan metabolism; L-arabinan degradation.</text>
</comment>
<dbReference type="GeneID" id="89941282"/>
<reference evidence="11" key="2">
    <citation type="submission" date="2023-05" db="EMBL/GenBank/DDBJ databases">
        <authorList>
            <consortium name="Lawrence Berkeley National Laboratory"/>
            <person name="Steindorff A."/>
            <person name="Hensen N."/>
            <person name="Bonometti L."/>
            <person name="Westerberg I."/>
            <person name="Brannstrom I.O."/>
            <person name="Guillou S."/>
            <person name="Cros-Aarteil S."/>
            <person name="Calhoun S."/>
            <person name="Haridas S."/>
            <person name="Kuo A."/>
            <person name="Mondo S."/>
            <person name="Pangilinan J."/>
            <person name="Riley R."/>
            <person name="Labutti K."/>
            <person name="Andreopoulos B."/>
            <person name="Lipzen A."/>
            <person name="Chen C."/>
            <person name="Yanf M."/>
            <person name="Daum C."/>
            <person name="Ng V."/>
            <person name="Clum A."/>
            <person name="Ohm R."/>
            <person name="Martin F."/>
            <person name="Silar P."/>
            <person name="Natvig D."/>
            <person name="Lalanne C."/>
            <person name="Gautier V."/>
            <person name="Ament-Velasquez S.L."/>
            <person name="Kruys A."/>
            <person name="Hutchinson M.I."/>
            <person name="Powell A.J."/>
            <person name="Barry K."/>
            <person name="Miller A.N."/>
            <person name="Grigoriev I.V."/>
            <person name="Debuchy R."/>
            <person name="Gladieux P."/>
            <person name="Thoren M.H."/>
            <person name="Johannesson H."/>
        </authorList>
    </citation>
    <scope>NUCLEOTIDE SEQUENCE</scope>
    <source>
        <strain evidence="11">CBS 508.74</strain>
    </source>
</reference>
<dbReference type="SUPFAM" id="SSF75005">
    <property type="entry name" value="Arabinanase/levansucrase/invertase"/>
    <property type="match status" value="1"/>
</dbReference>
<comment type="catalytic activity">
    <reaction evidence="1 7">
        <text>Endohydrolysis of (1-&gt;5)-alpha-arabinofuranosidic linkages in (1-&gt;5)-arabinans.</text>
        <dbReference type="EC" id="3.2.1.99"/>
    </reaction>
</comment>
<dbReference type="PIRSF" id="PIRSF026534">
    <property type="entry name" value="Endo_alpha-L-arabinosidase"/>
    <property type="match status" value="1"/>
</dbReference>
<dbReference type="PANTHER" id="PTHR43301">
    <property type="entry name" value="ARABINAN ENDO-1,5-ALPHA-L-ARABINOSIDASE"/>
    <property type="match status" value="1"/>
</dbReference>
<feature type="active site" description="Proton acceptor" evidence="8">
    <location>
        <position position="36"/>
    </location>
</feature>
<evidence type="ECO:0000313" key="11">
    <source>
        <dbReference type="EMBL" id="KAK4107198.1"/>
    </source>
</evidence>
<dbReference type="EMBL" id="MU853379">
    <property type="protein sequence ID" value="KAK4107198.1"/>
    <property type="molecule type" value="Genomic_DNA"/>
</dbReference>
<evidence type="ECO:0000256" key="3">
    <source>
        <dbReference type="ARBA" id="ARBA00009865"/>
    </source>
</evidence>
<gene>
    <name evidence="11" type="ORF">N656DRAFT_793351</name>
</gene>
<keyword evidence="5 7" id="KW-0378">Hydrolase</keyword>
<keyword evidence="12" id="KW-1185">Reference proteome</keyword>
<name>A0AAN6QBL2_9PEZI</name>
<evidence type="ECO:0000256" key="2">
    <source>
        <dbReference type="ARBA" id="ARBA00004834"/>
    </source>
</evidence>
<evidence type="ECO:0000256" key="5">
    <source>
        <dbReference type="ARBA" id="ARBA00022801"/>
    </source>
</evidence>
<evidence type="ECO:0000256" key="7">
    <source>
        <dbReference type="PIRNR" id="PIRNR026534"/>
    </source>
</evidence>
<dbReference type="InterPro" id="IPR006710">
    <property type="entry name" value="Glyco_hydro_43"/>
</dbReference>
<sequence>MVNISSLFYFAAALPGLVLGYALPEACSGTCTNSHDPAIIRRADGTYFRFSTGGRIAIHTAPALTGPWTYRGAVLPSGSSIALAGNQDLWAPDIAYINGIYYLYYSVSTFGSQDSAIGLARSSSMDAGTWTDVGSVGVRSSPGKPYNAIDGNLISFNGNYYLTFGSFWNGIHQVQMKSTPTGVQSGSSAVQVAFDPADTAMEGPTVFKHGSYYYLFFSKGTCCGYDKSRPAAGKEYRIMVCRSTSATGGFVDKNGKSCTSGGGTVVLPSHNWVYGPGGQGVYQDPTYGPVLYYHYVDTRVGFADGQKRFGWNKLNFSSGWPVV</sequence>
<reference evidence="11" key="1">
    <citation type="journal article" date="2023" name="Mol. Phylogenet. Evol.">
        <title>Genome-scale phylogeny and comparative genomics of the fungal order Sordariales.</title>
        <authorList>
            <person name="Hensen N."/>
            <person name="Bonometti L."/>
            <person name="Westerberg I."/>
            <person name="Brannstrom I.O."/>
            <person name="Guillou S."/>
            <person name="Cros-Aarteil S."/>
            <person name="Calhoun S."/>
            <person name="Haridas S."/>
            <person name="Kuo A."/>
            <person name="Mondo S."/>
            <person name="Pangilinan J."/>
            <person name="Riley R."/>
            <person name="LaButti K."/>
            <person name="Andreopoulos B."/>
            <person name="Lipzen A."/>
            <person name="Chen C."/>
            <person name="Yan M."/>
            <person name="Daum C."/>
            <person name="Ng V."/>
            <person name="Clum A."/>
            <person name="Steindorff A."/>
            <person name="Ohm R.A."/>
            <person name="Martin F."/>
            <person name="Silar P."/>
            <person name="Natvig D.O."/>
            <person name="Lalanne C."/>
            <person name="Gautier V."/>
            <person name="Ament-Velasquez S.L."/>
            <person name="Kruys A."/>
            <person name="Hutchinson M.I."/>
            <person name="Powell A.J."/>
            <person name="Barry K."/>
            <person name="Miller A.N."/>
            <person name="Grigoriev I.V."/>
            <person name="Debuchy R."/>
            <person name="Gladieux P."/>
            <person name="Hiltunen Thoren M."/>
            <person name="Johannesson H."/>
        </authorList>
    </citation>
    <scope>NUCLEOTIDE SEQUENCE</scope>
    <source>
        <strain evidence="11">CBS 508.74</strain>
    </source>
</reference>
<evidence type="ECO:0000256" key="8">
    <source>
        <dbReference type="PIRSR" id="PIRSR606710-1"/>
    </source>
</evidence>
<dbReference type="InterPro" id="IPR016840">
    <property type="entry name" value="Glyco_hydro_43_endo_a_Ara-ase"/>
</dbReference>
<evidence type="ECO:0000256" key="6">
    <source>
        <dbReference type="ARBA" id="ARBA00023295"/>
    </source>
</evidence>
<evidence type="ECO:0000256" key="9">
    <source>
        <dbReference type="PIRSR" id="PIRSR606710-2"/>
    </source>
</evidence>
<dbReference type="Gene3D" id="2.115.10.20">
    <property type="entry name" value="Glycosyl hydrolase domain, family 43"/>
    <property type="match status" value="1"/>
</dbReference>
<dbReference type="GO" id="GO:0005975">
    <property type="term" value="P:carbohydrate metabolic process"/>
    <property type="evidence" value="ECO:0007669"/>
    <property type="project" value="InterPro"/>
</dbReference>
<evidence type="ECO:0000313" key="12">
    <source>
        <dbReference type="Proteomes" id="UP001302812"/>
    </source>
</evidence>
<keyword evidence="6 7" id="KW-0326">Glycosidase</keyword>
<dbReference type="AlphaFoldDB" id="A0AAN6QBL2"/>
<dbReference type="PANTHER" id="PTHR43301:SF3">
    <property type="entry name" value="ARABINAN ENDO-1,5-ALPHA-L-ARABINOSIDASE A-RELATED"/>
    <property type="match status" value="1"/>
</dbReference>
<comment type="similarity">
    <text evidence="3 7">Belongs to the glycosyl hydrolase 43 family.</text>
</comment>
<protein>
    <recommendedName>
        <fullName evidence="4 7">Arabinan endo-1,5-alpha-L-arabinosidase</fullName>
        <ecNumber evidence="4 7">3.2.1.99</ecNumber>
    </recommendedName>
</protein>
<dbReference type="CDD" id="cd18831">
    <property type="entry name" value="GH43_AnAbnA-like"/>
    <property type="match status" value="1"/>
</dbReference>
<dbReference type="InterPro" id="IPR050727">
    <property type="entry name" value="GH43_arabinanases"/>
</dbReference>
<comment type="caution">
    <text evidence="11">The sequence shown here is derived from an EMBL/GenBank/DDBJ whole genome shotgun (WGS) entry which is preliminary data.</text>
</comment>
<dbReference type="InterPro" id="IPR023296">
    <property type="entry name" value="Glyco_hydro_beta-prop_sf"/>
</dbReference>
<evidence type="ECO:0000256" key="10">
    <source>
        <dbReference type="SAM" id="SignalP"/>
    </source>
</evidence>
<dbReference type="Proteomes" id="UP001302812">
    <property type="component" value="Unassembled WGS sequence"/>
</dbReference>
<feature type="active site" description="Proton donor" evidence="8">
    <location>
        <position position="202"/>
    </location>
</feature>
<feature type="signal peptide" evidence="10">
    <location>
        <begin position="1"/>
        <end position="20"/>
    </location>
</feature>
<feature type="chain" id="PRO_5042883241" description="Arabinan endo-1,5-alpha-L-arabinosidase" evidence="10">
    <location>
        <begin position="21"/>
        <end position="323"/>
    </location>
</feature>
<accession>A0AAN6QBL2</accession>
<proteinExistence type="inferred from homology"/>
<dbReference type="Pfam" id="PF04616">
    <property type="entry name" value="Glyco_hydro_43"/>
    <property type="match status" value="1"/>
</dbReference>
<feature type="site" description="Important for catalytic activity, responsible for pKa modulation of the active site Glu and correct orientation of both the proton donor and substrate" evidence="9">
    <location>
        <position position="150"/>
    </location>
</feature>
<dbReference type="EC" id="3.2.1.99" evidence="4 7"/>
<dbReference type="RefSeq" id="XP_064664768.1">
    <property type="nucleotide sequence ID" value="XM_064817157.1"/>
</dbReference>